<dbReference type="GO" id="GO:0046872">
    <property type="term" value="F:metal ion binding"/>
    <property type="evidence" value="ECO:0007669"/>
    <property type="project" value="UniProtKB-KW"/>
</dbReference>
<dbReference type="GO" id="GO:0005930">
    <property type="term" value="C:axoneme"/>
    <property type="evidence" value="ECO:0007669"/>
    <property type="project" value="UniProtKB-SubCell"/>
</dbReference>
<keyword evidence="5" id="KW-0408">Iron</keyword>
<evidence type="ECO:0000313" key="12">
    <source>
        <dbReference type="Proteomes" id="UP000265618"/>
    </source>
</evidence>
<dbReference type="AlphaFoldDB" id="A0A9K3D4C8"/>
<evidence type="ECO:0000256" key="4">
    <source>
        <dbReference type="ARBA" id="ARBA00022723"/>
    </source>
</evidence>
<accession>A0A9K3D4C8</accession>
<keyword evidence="4" id="KW-0479">Metal-binding</keyword>
<keyword evidence="3" id="KW-0349">Heme</keyword>
<dbReference type="InterPro" id="IPR036400">
    <property type="entry name" value="Cyt_B5-like_heme/steroid_sf"/>
</dbReference>
<keyword evidence="6" id="KW-0206">Cytoskeleton</keyword>
<comment type="function">
    <text evidence="9">Radial spoke stalk protein that binds heme under oxidizing conditions. Required for the coordinated beating of multiple cilia maybe by functioning in a redox signaling pathway.</text>
</comment>
<name>A0A9K3D4C8_9EUKA</name>
<feature type="domain" description="Cytochrome b5 heme-binding" evidence="10">
    <location>
        <begin position="3"/>
        <end position="58"/>
    </location>
</feature>
<keyword evidence="12" id="KW-1185">Reference proteome</keyword>
<feature type="non-terminal residue" evidence="11">
    <location>
        <position position="1"/>
    </location>
</feature>
<dbReference type="Pfam" id="PF00173">
    <property type="entry name" value="Cyt-b5"/>
    <property type="match status" value="1"/>
</dbReference>
<evidence type="ECO:0000256" key="3">
    <source>
        <dbReference type="ARBA" id="ARBA00022617"/>
    </source>
</evidence>
<comment type="caution">
    <text evidence="11">The sequence shown here is derived from an EMBL/GenBank/DDBJ whole genome shotgun (WGS) entry which is preliminary data.</text>
</comment>
<gene>
    <name evidence="11" type="ORF">KIPB_009716</name>
</gene>
<evidence type="ECO:0000256" key="1">
    <source>
        <dbReference type="ARBA" id="ARBA00004430"/>
    </source>
</evidence>
<dbReference type="SUPFAM" id="SSF55856">
    <property type="entry name" value="Cytochrome b5-like heme/steroid binding domain"/>
    <property type="match status" value="1"/>
</dbReference>
<dbReference type="InterPro" id="IPR001199">
    <property type="entry name" value="Cyt_B5-like_heme/steroid-bd"/>
</dbReference>
<organism evidence="11 12">
    <name type="scientific">Kipferlia bialata</name>
    <dbReference type="NCBI Taxonomy" id="797122"/>
    <lineage>
        <taxon>Eukaryota</taxon>
        <taxon>Metamonada</taxon>
        <taxon>Carpediemonas-like organisms</taxon>
        <taxon>Kipferlia</taxon>
    </lineage>
</organism>
<sequence length="118" mass="13640">MLSNYFTPSDVAEHCTRTDCWVSYLGKVHDLTGVIRENEPRLVEVLVRNAGSDISHWFDTETRDIKLRPDPISGLPQPWRPDGMPLLHLWTPEPSLRPVDEVDTPWWRETHHCVGTLT</sequence>
<evidence type="ECO:0000313" key="11">
    <source>
        <dbReference type="EMBL" id="GIQ87638.1"/>
    </source>
</evidence>
<dbReference type="Proteomes" id="UP000265618">
    <property type="component" value="Unassembled WGS sequence"/>
</dbReference>
<comment type="subcellular location">
    <subcellularLocation>
        <location evidence="1">Cytoplasm</location>
        <location evidence="1">Cytoskeleton</location>
        <location evidence="1">Cilium axoneme</location>
    </subcellularLocation>
</comment>
<evidence type="ECO:0000256" key="7">
    <source>
        <dbReference type="ARBA" id="ARBA00023273"/>
    </source>
</evidence>
<dbReference type="SMART" id="SM01117">
    <property type="entry name" value="Cyt-b5"/>
    <property type="match status" value="1"/>
</dbReference>
<evidence type="ECO:0000256" key="9">
    <source>
        <dbReference type="ARBA" id="ARBA00046139"/>
    </source>
</evidence>
<evidence type="ECO:0000256" key="6">
    <source>
        <dbReference type="ARBA" id="ARBA00023212"/>
    </source>
</evidence>
<proteinExistence type="predicted"/>
<dbReference type="OrthoDB" id="260091at2759"/>
<dbReference type="Gene3D" id="3.10.120.10">
    <property type="entry name" value="Cytochrome b5-like heme/steroid binding domain"/>
    <property type="match status" value="1"/>
</dbReference>
<evidence type="ECO:0000259" key="10">
    <source>
        <dbReference type="PROSITE" id="PS50255"/>
    </source>
</evidence>
<keyword evidence="2" id="KW-0963">Cytoplasm</keyword>
<dbReference type="InterPro" id="IPR052320">
    <property type="entry name" value="Cytochrome_b5_domain"/>
</dbReference>
<protein>
    <recommendedName>
        <fullName evidence="8">Cytochrome b5 domain-containing protein 1</fullName>
    </recommendedName>
</protein>
<reference evidence="11 12" key="1">
    <citation type="journal article" date="2018" name="PLoS ONE">
        <title>The draft genome of Kipferlia bialata reveals reductive genome evolution in fornicate parasites.</title>
        <authorList>
            <person name="Tanifuji G."/>
            <person name="Takabayashi S."/>
            <person name="Kume K."/>
            <person name="Takagi M."/>
            <person name="Nakayama T."/>
            <person name="Kamikawa R."/>
            <person name="Inagaki Y."/>
            <person name="Hashimoto T."/>
        </authorList>
    </citation>
    <scope>NUCLEOTIDE SEQUENCE [LARGE SCALE GENOMIC DNA]</scope>
    <source>
        <strain evidence="11">NY0173</strain>
    </source>
</reference>
<dbReference type="PANTHER" id="PTHR21281:SF0">
    <property type="entry name" value="CYTOCHROME B5 DOMAIN-CONTAINING PROTEIN 1"/>
    <property type="match status" value="1"/>
</dbReference>
<evidence type="ECO:0000256" key="8">
    <source>
        <dbReference type="ARBA" id="ARBA00040649"/>
    </source>
</evidence>
<dbReference type="PANTHER" id="PTHR21281">
    <property type="entry name" value="CYTOCHROME B5 DOMAIN-CONTAINING PROTEIN 1"/>
    <property type="match status" value="1"/>
</dbReference>
<evidence type="ECO:0000256" key="5">
    <source>
        <dbReference type="ARBA" id="ARBA00023004"/>
    </source>
</evidence>
<dbReference type="PROSITE" id="PS50255">
    <property type="entry name" value="CYTOCHROME_B5_2"/>
    <property type="match status" value="1"/>
</dbReference>
<keyword evidence="7" id="KW-0966">Cell projection</keyword>
<evidence type="ECO:0000256" key="2">
    <source>
        <dbReference type="ARBA" id="ARBA00022490"/>
    </source>
</evidence>
<dbReference type="EMBL" id="BDIP01003384">
    <property type="protein sequence ID" value="GIQ87638.1"/>
    <property type="molecule type" value="Genomic_DNA"/>
</dbReference>